<sequence>LDKSDDSIIDINNVSLKSKEIFNSIEMNDESLYEDLLPPVKELLLSNDHSSNFENIIFDSIINQDILEP</sequence>
<feature type="non-terminal residue" evidence="1">
    <location>
        <position position="1"/>
    </location>
</feature>
<evidence type="ECO:0000313" key="2">
    <source>
        <dbReference type="Proteomes" id="UP001153678"/>
    </source>
</evidence>
<keyword evidence="2" id="KW-1185">Reference proteome</keyword>
<reference evidence="1" key="1">
    <citation type="submission" date="2022-08" db="EMBL/GenBank/DDBJ databases">
        <authorList>
            <person name="Kallberg Y."/>
            <person name="Tangrot J."/>
            <person name="Rosling A."/>
        </authorList>
    </citation>
    <scope>NUCLEOTIDE SEQUENCE</scope>
    <source>
        <strain evidence="1">Wild A</strain>
    </source>
</reference>
<feature type="non-terminal residue" evidence="1">
    <location>
        <position position="69"/>
    </location>
</feature>
<dbReference type="EMBL" id="CAMKVN010021994">
    <property type="protein sequence ID" value="CAI2199668.1"/>
    <property type="molecule type" value="Genomic_DNA"/>
</dbReference>
<dbReference type="Proteomes" id="UP001153678">
    <property type="component" value="Unassembled WGS sequence"/>
</dbReference>
<dbReference type="AlphaFoldDB" id="A0A9W4X0T9"/>
<name>A0A9W4X0T9_9GLOM</name>
<evidence type="ECO:0000313" key="1">
    <source>
        <dbReference type="EMBL" id="CAI2199668.1"/>
    </source>
</evidence>
<gene>
    <name evidence="1" type="ORF">FWILDA_LOCUS19189</name>
</gene>
<comment type="caution">
    <text evidence="1">The sequence shown here is derived from an EMBL/GenBank/DDBJ whole genome shotgun (WGS) entry which is preliminary data.</text>
</comment>
<protein>
    <submittedName>
        <fullName evidence="1">13668_t:CDS:1</fullName>
    </submittedName>
</protein>
<proteinExistence type="predicted"/>
<organism evidence="1 2">
    <name type="scientific">Funneliformis geosporum</name>
    <dbReference type="NCBI Taxonomy" id="1117311"/>
    <lineage>
        <taxon>Eukaryota</taxon>
        <taxon>Fungi</taxon>
        <taxon>Fungi incertae sedis</taxon>
        <taxon>Mucoromycota</taxon>
        <taxon>Glomeromycotina</taxon>
        <taxon>Glomeromycetes</taxon>
        <taxon>Glomerales</taxon>
        <taxon>Glomeraceae</taxon>
        <taxon>Funneliformis</taxon>
    </lineage>
</organism>
<accession>A0A9W4X0T9</accession>